<reference evidence="15" key="1">
    <citation type="submission" date="2012-06" db="EMBL/GenBank/DDBJ databases">
        <title>Complete sequence of chromosome of Desulfomonile tiedjei DSM 6799.</title>
        <authorList>
            <person name="Lucas S."/>
            <person name="Copeland A."/>
            <person name="Lapidus A."/>
            <person name="Glavina del Rio T."/>
            <person name="Dalin E."/>
            <person name="Tice H."/>
            <person name="Bruce D."/>
            <person name="Goodwin L."/>
            <person name="Pitluck S."/>
            <person name="Peters L."/>
            <person name="Ovchinnikova G."/>
            <person name="Zeytun A."/>
            <person name="Lu M."/>
            <person name="Kyrpides N."/>
            <person name="Mavromatis K."/>
            <person name="Ivanova N."/>
            <person name="Brettin T."/>
            <person name="Detter J.C."/>
            <person name="Han C."/>
            <person name="Larimer F."/>
            <person name="Land M."/>
            <person name="Hauser L."/>
            <person name="Markowitz V."/>
            <person name="Cheng J.-F."/>
            <person name="Hugenholtz P."/>
            <person name="Woyke T."/>
            <person name="Wu D."/>
            <person name="Spring S."/>
            <person name="Schroeder M."/>
            <person name="Brambilla E."/>
            <person name="Klenk H.-P."/>
            <person name="Eisen J.A."/>
        </authorList>
    </citation>
    <scope>NUCLEOTIDE SEQUENCE [LARGE SCALE GENOMIC DNA]</scope>
    <source>
        <strain evidence="15">ATCC 49306 / DSM 6799 / DCB-1</strain>
    </source>
</reference>
<evidence type="ECO:0000256" key="3">
    <source>
        <dbReference type="ARBA" id="ARBA00019439"/>
    </source>
</evidence>
<dbReference type="SUPFAM" id="SSF144083">
    <property type="entry name" value="Magnesium transport protein CorA, transmembrane region"/>
    <property type="match status" value="1"/>
</dbReference>
<dbReference type="SUPFAM" id="SSF143865">
    <property type="entry name" value="CorA soluble domain-like"/>
    <property type="match status" value="1"/>
</dbReference>
<dbReference type="InterPro" id="IPR045861">
    <property type="entry name" value="CorA_cytoplasmic_dom"/>
</dbReference>
<comment type="similarity">
    <text evidence="2">Belongs to the CorA metal ion transporter (MIT) (TC 1.A.35) family.</text>
</comment>
<name>I4C8P0_DESTA</name>
<dbReference type="InterPro" id="IPR045863">
    <property type="entry name" value="CorA_TM1_TM2"/>
</dbReference>
<dbReference type="eggNOG" id="COG0598">
    <property type="taxonomic scope" value="Bacteria"/>
</dbReference>
<dbReference type="CDD" id="cd12837">
    <property type="entry name" value="EcCorA-like_u1"/>
    <property type="match status" value="1"/>
</dbReference>
<dbReference type="PANTHER" id="PTHR47685:SF1">
    <property type="entry name" value="MAGNESIUM TRANSPORT PROTEIN CORA"/>
    <property type="match status" value="1"/>
</dbReference>
<organism evidence="14 15">
    <name type="scientific">Desulfomonile tiedjei (strain ATCC 49306 / DSM 6799 / DCB-1)</name>
    <dbReference type="NCBI Taxonomy" id="706587"/>
    <lineage>
        <taxon>Bacteria</taxon>
        <taxon>Pseudomonadati</taxon>
        <taxon>Thermodesulfobacteriota</taxon>
        <taxon>Desulfomonilia</taxon>
        <taxon>Desulfomonilales</taxon>
        <taxon>Desulfomonilaceae</taxon>
        <taxon>Desulfomonile</taxon>
    </lineage>
</organism>
<dbReference type="Gene3D" id="1.20.58.340">
    <property type="entry name" value="Magnesium transport protein CorA, transmembrane region"/>
    <property type="match status" value="2"/>
</dbReference>
<comment type="subcellular location">
    <subcellularLocation>
        <location evidence="1">Cell inner membrane</location>
        <topology evidence="1">Multi-pass membrane protein</topology>
    </subcellularLocation>
</comment>
<keyword evidence="5" id="KW-1003">Cell membrane</keyword>
<dbReference type="FunFam" id="1.20.58.340:FF:000001">
    <property type="entry name" value="Magnesium transport protein CorA"/>
    <property type="match status" value="1"/>
</dbReference>
<dbReference type="GO" id="GO:0005886">
    <property type="term" value="C:plasma membrane"/>
    <property type="evidence" value="ECO:0007669"/>
    <property type="project" value="UniProtKB-SubCell"/>
</dbReference>
<dbReference type="InterPro" id="IPR050829">
    <property type="entry name" value="CorA_MIT"/>
</dbReference>
<dbReference type="RefSeq" id="WP_014811065.1">
    <property type="nucleotide sequence ID" value="NC_018025.1"/>
</dbReference>
<keyword evidence="8" id="KW-0460">Magnesium</keyword>
<keyword evidence="6" id="KW-0997">Cell inner membrane</keyword>
<comment type="catalytic activity">
    <reaction evidence="12">
        <text>Mg(2+)(in) = Mg(2+)(out)</text>
        <dbReference type="Rhea" id="RHEA:29827"/>
        <dbReference type="ChEBI" id="CHEBI:18420"/>
    </reaction>
</comment>
<dbReference type="Gene3D" id="3.30.460.20">
    <property type="entry name" value="CorA soluble domain-like"/>
    <property type="match status" value="1"/>
</dbReference>
<evidence type="ECO:0000256" key="13">
    <source>
        <dbReference type="SAM" id="Phobius"/>
    </source>
</evidence>
<feature type="transmembrane region" description="Helical" evidence="13">
    <location>
        <begin position="302"/>
        <end position="322"/>
    </location>
</feature>
<evidence type="ECO:0000256" key="10">
    <source>
        <dbReference type="ARBA" id="ARBA00023065"/>
    </source>
</evidence>
<dbReference type="Proteomes" id="UP000006055">
    <property type="component" value="Chromosome"/>
</dbReference>
<gene>
    <name evidence="14" type="ordered locus">Desti_3273</name>
</gene>
<dbReference type="GO" id="GO:0015087">
    <property type="term" value="F:cobalt ion transmembrane transporter activity"/>
    <property type="evidence" value="ECO:0007669"/>
    <property type="project" value="TreeGrafter"/>
</dbReference>
<evidence type="ECO:0000256" key="5">
    <source>
        <dbReference type="ARBA" id="ARBA00022475"/>
    </source>
</evidence>
<evidence type="ECO:0000256" key="4">
    <source>
        <dbReference type="ARBA" id="ARBA00022448"/>
    </source>
</evidence>
<keyword evidence="11 13" id="KW-0472">Membrane</keyword>
<dbReference type="KEGG" id="dti:Desti_3273"/>
<keyword evidence="4" id="KW-0813">Transport</keyword>
<dbReference type="GO" id="GO:0015099">
    <property type="term" value="F:nickel cation transmembrane transporter activity"/>
    <property type="evidence" value="ECO:0007669"/>
    <property type="project" value="TreeGrafter"/>
</dbReference>
<evidence type="ECO:0000256" key="9">
    <source>
        <dbReference type="ARBA" id="ARBA00022989"/>
    </source>
</evidence>
<dbReference type="InterPro" id="IPR002523">
    <property type="entry name" value="MgTranspt_CorA/ZnTranspt_ZntB"/>
</dbReference>
<evidence type="ECO:0000256" key="7">
    <source>
        <dbReference type="ARBA" id="ARBA00022692"/>
    </source>
</evidence>
<keyword evidence="9 13" id="KW-1133">Transmembrane helix</keyword>
<evidence type="ECO:0000256" key="1">
    <source>
        <dbReference type="ARBA" id="ARBA00004429"/>
    </source>
</evidence>
<keyword evidence="7 13" id="KW-0812">Transmembrane</keyword>
<dbReference type="EMBL" id="CP003360">
    <property type="protein sequence ID" value="AFM25931.1"/>
    <property type="molecule type" value="Genomic_DNA"/>
</dbReference>
<dbReference type="OrthoDB" id="9803416at2"/>
<dbReference type="HOGENOM" id="CLU_007127_5_0_7"/>
<keyword evidence="10" id="KW-0406">Ion transport</keyword>
<dbReference type="PANTHER" id="PTHR47685">
    <property type="entry name" value="MAGNESIUM TRANSPORT PROTEIN CORA"/>
    <property type="match status" value="1"/>
</dbReference>
<evidence type="ECO:0000313" key="14">
    <source>
        <dbReference type="EMBL" id="AFM25931.1"/>
    </source>
</evidence>
<evidence type="ECO:0000256" key="2">
    <source>
        <dbReference type="ARBA" id="ARBA00009765"/>
    </source>
</evidence>
<evidence type="ECO:0000256" key="8">
    <source>
        <dbReference type="ARBA" id="ARBA00022842"/>
    </source>
</evidence>
<evidence type="ECO:0000256" key="11">
    <source>
        <dbReference type="ARBA" id="ARBA00023136"/>
    </source>
</evidence>
<protein>
    <recommendedName>
        <fullName evidence="3">Magnesium transport protein CorA</fullName>
    </recommendedName>
</protein>
<accession>I4C8P0</accession>
<keyword evidence="15" id="KW-1185">Reference proteome</keyword>
<proteinExistence type="inferred from homology"/>
<dbReference type="Pfam" id="PF01544">
    <property type="entry name" value="CorA"/>
    <property type="match status" value="1"/>
</dbReference>
<evidence type="ECO:0000256" key="12">
    <source>
        <dbReference type="ARBA" id="ARBA00034269"/>
    </source>
</evidence>
<dbReference type="STRING" id="706587.Desti_3273"/>
<dbReference type="GO" id="GO:0015095">
    <property type="term" value="F:magnesium ion transmembrane transporter activity"/>
    <property type="evidence" value="ECO:0007669"/>
    <property type="project" value="TreeGrafter"/>
</dbReference>
<feature type="transmembrane region" description="Helical" evidence="13">
    <location>
        <begin position="270"/>
        <end position="290"/>
    </location>
</feature>
<evidence type="ECO:0000256" key="6">
    <source>
        <dbReference type="ARBA" id="ARBA00022519"/>
    </source>
</evidence>
<sequence length="328" mass="37143">MITAYVKAHDGIHPVSLKDISDFPEEMVWLDLLEPSKSEEQIIESFLGIEVPTSQELSEIEDSSRFYRREDTIYLTASILARLESEQPSTTDIRFILTPAAVISVRYVDSKRFRLFTSRLTRGASQIQSSDLLMESMLELIVDDLADSLEATALDLDRLAHRVFFSGPTGKGEKGEKKVDLKEAITEIGKYGELVSEERLSVLNMNRLLIFLSQSGDGWWSPETKSRLQTLIRDVRSLTEHATFLANRVNFILDGTLGLINIEQNSIIKIFSVAAVVFLPPTLLASIYGMNFRAMPELGWEFGYPMALALMVISAILPYFYFKRRGWL</sequence>
<dbReference type="PATRIC" id="fig|706587.4.peg.3729"/>
<evidence type="ECO:0000313" key="15">
    <source>
        <dbReference type="Proteomes" id="UP000006055"/>
    </source>
</evidence>
<dbReference type="AlphaFoldDB" id="I4C8P0"/>